<keyword evidence="2" id="KW-0238">DNA-binding</keyword>
<protein>
    <submittedName>
        <fullName evidence="2">DNA-binding protein D-ETS-3-like</fullName>
    </submittedName>
</protein>
<evidence type="ECO:0000313" key="2">
    <source>
        <dbReference type="EMBL" id="KAF0767066.1"/>
    </source>
</evidence>
<reference evidence="2 3" key="1">
    <citation type="submission" date="2019-08" db="EMBL/GenBank/DDBJ databases">
        <title>Whole genome of Aphis craccivora.</title>
        <authorList>
            <person name="Voronova N.V."/>
            <person name="Shulinski R.S."/>
            <person name="Bandarenka Y.V."/>
            <person name="Zhorov D.G."/>
            <person name="Warner D."/>
        </authorList>
    </citation>
    <scope>NUCLEOTIDE SEQUENCE [LARGE SCALE GENOMIC DNA]</scope>
    <source>
        <strain evidence="2">180601</strain>
        <tissue evidence="2">Whole Body</tissue>
    </source>
</reference>
<dbReference type="AlphaFoldDB" id="A0A6G0Z8U4"/>
<feature type="region of interest" description="Disordered" evidence="1">
    <location>
        <begin position="37"/>
        <end position="71"/>
    </location>
</feature>
<name>A0A6G0Z8U4_APHCR</name>
<evidence type="ECO:0000256" key="1">
    <source>
        <dbReference type="SAM" id="MobiDB-lite"/>
    </source>
</evidence>
<comment type="caution">
    <text evidence="2">The sequence shown here is derived from an EMBL/GenBank/DDBJ whole genome shotgun (WGS) entry which is preliminary data.</text>
</comment>
<sequence length="71" mass="7526">MVMYSNLRGSIFPSASSYWTNPGANLYSNIAAASATHSMGHHHHHPGASTGVSHHTGVSPHLANYSHYASP</sequence>
<keyword evidence="3" id="KW-1185">Reference proteome</keyword>
<evidence type="ECO:0000313" key="3">
    <source>
        <dbReference type="Proteomes" id="UP000478052"/>
    </source>
</evidence>
<dbReference type="GO" id="GO:0003677">
    <property type="term" value="F:DNA binding"/>
    <property type="evidence" value="ECO:0007669"/>
    <property type="project" value="UniProtKB-KW"/>
</dbReference>
<dbReference type="Proteomes" id="UP000478052">
    <property type="component" value="Unassembled WGS sequence"/>
</dbReference>
<accession>A0A6G0Z8U4</accession>
<organism evidence="2 3">
    <name type="scientific">Aphis craccivora</name>
    <name type="common">Cowpea aphid</name>
    <dbReference type="NCBI Taxonomy" id="307492"/>
    <lineage>
        <taxon>Eukaryota</taxon>
        <taxon>Metazoa</taxon>
        <taxon>Ecdysozoa</taxon>
        <taxon>Arthropoda</taxon>
        <taxon>Hexapoda</taxon>
        <taxon>Insecta</taxon>
        <taxon>Pterygota</taxon>
        <taxon>Neoptera</taxon>
        <taxon>Paraneoptera</taxon>
        <taxon>Hemiptera</taxon>
        <taxon>Sternorrhyncha</taxon>
        <taxon>Aphidomorpha</taxon>
        <taxon>Aphidoidea</taxon>
        <taxon>Aphididae</taxon>
        <taxon>Aphidini</taxon>
        <taxon>Aphis</taxon>
        <taxon>Aphis</taxon>
    </lineage>
</organism>
<gene>
    <name evidence="2" type="ORF">FWK35_00015930</name>
</gene>
<dbReference type="EMBL" id="VUJU01001047">
    <property type="protein sequence ID" value="KAF0767066.1"/>
    <property type="molecule type" value="Genomic_DNA"/>
</dbReference>
<proteinExistence type="predicted"/>